<evidence type="ECO:0000313" key="6">
    <source>
        <dbReference type="Proteomes" id="UP000663829"/>
    </source>
</evidence>
<evidence type="ECO:0000256" key="1">
    <source>
        <dbReference type="SAM" id="MobiDB-lite"/>
    </source>
</evidence>
<feature type="region of interest" description="Disordered" evidence="1">
    <location>
        <begin position="1"/>
        <end position="27"/>
    </location>
</feature>
<comment type="caution">
    <text evidence="2">The sequence shown here is derived from an EMBL/GenBank/DDBJ whole genome shotgun (WGS) entry which is preliminary data.</text>
</comment>
<evidence type="ECO:0000313" key="5">
    <source>
        <dbReference type="EMBL" id="CAF4218549.1"/>
    </source>
</evidence>
<dbReference type="Proteomes" id="UP000663829">
    <property type="component" value="Unassembled WGS sequence"/>
</dbReference>
<evidence type="ECO:0000313" key="2">
    <source>
        <dbReference type="EMBL" id="CAF1012583.1"/>
    </source>
</evidence>
<evidence type="ECO:0000313" key="4">
    <source>
        <dbReference type="EMBL" id="CAF3783955.1"/>
    </source>
</evidence>
<keyword evidence="6" id="KW-1185">Reference proteome</keyword>
<dbReference type="AlphaFoldDB" id="A0A814HS92"/>
<dbReference type="EMBL" id="CAJOBC010003442">
    <property type="protein sequence ID" value="CAF3783955.1"/>
    <property type="molecule type" value="Genomic_DNA"/>
</dbReference>
<dbReference type="Proteomes" id="UP000681722">
    <property type="component" value="Unassembled WGS sequence"/>
</dbReference>
<dbReference type="EMBL" id="CAJOBA010048973">
    <property type="protein sequence ID" value="CAF4218549.1"/>
    <property type="molecule type" value="Genomic_DNA"/>
</dbReference>
<dbReference type="Proteomes" id="UP000677228">
    <property type="component" value="Unassembled WGS sequence"/>
</dbReference>
<organism evidence="2 6">
    <name type="scientific">Didymodactylos carnosus</name>
    <dbReference type="NCBI Taxonomy" id="1234261"/>
    <lineage>
        <taxon>Eukaryota</taxon>
        <taxon>Metazoa</taxon>
        <taxon>Spiralia</taxon>
        <taxon>Gnathifera</taxon>
        <taxon>Rotifera</taxon>
        <taxon>Eurotatoria</taxon>
        <taxon>Bdelloidea</taxon>
        <taxon>Philodinida</taxon>
        <taxon>Philodinidae</taxon>
        <taxon>Didymodactylos</taxon>
    </lineage>
</organism>
<reference evidence="2" key="1">
    <citation type="submission" date="2021-02" db="EMBL/GenBank/DDBJ databases">
        <authorList>
            <person name="Nowell W R."/>
        </authorList>
    </citation>
    <scope>NUCLEOTIDE SEQUENCE</scope>
</reference>
<accession>A0A814HS92</accession>
<protein>
    <submittedName>
        <fullName evidence="2">Uncharacterized protein</fullName>
    </submittedName>
</protein>
<gene>
    <name evidence="2" type="ORF">GPM918_LOCUS14345</name>
    <name evidence="3" type="ORF">OVA965_LOCUS33543</name>
    <name evidence="4" type="ORF">SRO942_LOCUS14345</name>
    <name evidence="5" type="ORF">TMI583_LOCUS34432</name>
</gene>
<dbReference type="Proteomes" id="UP000682733">
    <property type="component" value="Unassembled WGS sequence"/>
</dbReference>
<sequence length="125" mass="13919">MDETEEENPMQPQLSSPPSTIQEEEEDGIICVEEESTARTTHESLQLPYRYTSKNLKNLLNVVILAMTTNSELSRPALFPFSYLLVKNEVVPSAAAISDRGLIMSKSIVETSPQMQPSQTDTQTT</sequence>
<dbReference type="EMBL" id="CAJNOQ010003442">
    <property type="protein sequence ID" value="CAF1012583.1"/>
    <property type="molecule type" value="Genomic_DNA"/>
</dbReference>
<evidence type="ECO:0000313" key="3">
    <source>
        <dbReference type="EMBL" id="CAF1416339.1"/>
    </source>
</evidence>
<feature type="compositionally biased region" description="Polar residues" evidence="1">
    <location>
        <begin position="10"/>
        <end position="21"/>
    </location>
</feature>
<name>A0A814HS92_9BILA</name>
<dbReference type="EMBL" id="CAJNOK010027222">
    <property type="protein sequence ID" value="CAF1416339.1"/>
    <property type="molecule type" value="Genomic_DNA"/>
</dbReference>
<proteinExistence type="predicted"/>